<dbReference type="AlphaFoldDB" id="A0A317WM44"/>
<organism evidence="1 2">
    <name type="scientific">Aspergillus heteromorphus CBS 117.55</name>
    <dbReference type="NCBI Taxonomy" id="1448321"/>
    <lineage>
        <taxon>Eukaryota</taxon>
        <taxon>Fungi</taxon>
        <taxon>Dikarya</taxon>
        <taxon>Ascomycota</taxon>
        <taxon>Pezizomycotina</taxon>
        <taxon>Eurotiomycetes</taxon>
        <taxon>Eurotiomycetidae</taxon>
        <taxon>Eurotiales</taxon>
        <taxon>Aspergillaceae</taxon>
        <taxon>Aspergillus</taxon>
        <taxon>Aspergillus subgen. Circumdati</taxon>
    </lineage>
</organism>
<dbReference type="GeneID" id="37060966"/>
<dbReference type="RefSeq" id="XP_025400669.1">
    <property type="nucleotide sequence ID" value="XM_025538729.1"/>
</dbReference>
<sequence>MARKGRRRTMNGCLGIVVSLPQALPRIRQELRLTDRVDYSCCTQHFAPLAPHPGTYALTLVFRHHRHTLLN</sequence>
<dbReference type="Proteomes" id="UP000247233">
    <property type="component" value="Unassembled WGS sequence"/>
</dbReference>
<evidence type="ECO:0000313" key="2">
    <source>
        <dbReference type="Proteomes" id="UP000247233"/>
    </source>
</evidence>
<name>A0A317WM44_9EURO</name>
<keyword evidence="2" id="KW-1185">Reference proteome</keyword>
<reference evidence="1 2" key="1">
    <citation type="submission" date="2016-12" db="EMBL/GenBank/DDBJ databases">
        <title>The genomes of Aspergillus section Nigri reveals drivers in fungal speciation.</title>
        <authorList>
            <consortium name="DOE Joint Genome Institute"/>
            <person name="Vesth T.C."/>
            <person name="Nybo J."/>
            <person name="Theobald S."/>
            <person name="Brandl J."/>
            <person name="Frisvad J.C."/>
            <person name="Nielsen K.F."/>
            <person name="Lyhne E.K."/>
            <person name="Kogle M.E."/>
            <person name="Kuo A."/>
            <person name="Riley R."/>
            <person name="Clum A."/>
            <person name="Nolan M."/>
            <person name="Lipzen A."/>
            <person name="Salamov A."/>
            <person name="Henrissat B."/>
            <person name="Wiebenga A."/>
            <person name="De Vries R.P."/>
            <person name="Grigoriev I.V."/>
            <person name="Mortensen U.H."/>
            <person name="Andersen M.R."/>
            <person name="Baker S.E."/>
        </authorList>
    </citation>
    <scope>NUCLEOTIDE SEQUENCE [LARGE SCALE GENOMIC DNA]</scope>
    <source>
        <strain evidence="1 2">CBS 117.55</strain>
    </source>
</reference>
<accession>A0A317WM44</accession>
<comment type="caution">
    <text evidence="1">The sequence shown here is derived from an EMBL/GenBank/DDBJ whole genome shotgun (WGS) entry which is preliminary data.</text>
</comment>
<dbReference type="VEuPathDB" id="FungiDB:BO70DRAFT_221276"/>
<proteinExistence type="predicted"/>
<gene>
    <name evidence="1" type="ORF">BO70DRAFT_221276</name>
</gene>
<evidence type="ECO:0000313" key="1">
    <source>
        <dbReference type="EMBL" id="PWY86117.1"/>
    </source>
</evidence>
<protein>
    <submittedName>
        <fullName evidence="1">Uncharacterized protein</fullName>
    </submittedName>
</protein>
<dbReference type="EMBL" id="MSFL01000008">
    <property type="protein sequence ID" value="PWY86117.1"/>
    <property type="molecule type" value="Genomic_DNA"/>
</dbReference>